<keyword evidence="1" id="KW-0479">Metal-binding</keyword>
<evidence type="ECO:0000256" key="5">
    <source>
        <dbReference type="PROSITE-ProRule" id="PRU00309"/>
    </source>
</evidence>
<feature type="compositionally biased region" description="Basic residues" evidence="6">
    <location>
        <begin position="55"/>
        <end position="65"/>
    </location>
</feature>
<dbReference type="RefSeq" id="XP_014670744.1">
    <property type="nucleotide sequence ID" value="XM_014815258.1"/>
</dbReference>
<keyword evidence="3" id="KW-0862">Zinc</keyword>
<proteinExistence type="predicted"/>
<dbReference type="GeneID" id="106811581"/>
<evidence type="ECO:0000313" key="8">
    <source>
        <dbReference type="Proteomes" id="UP000695022"/>
    </source>
</evidence>
<reference evidence="9" key="1">
    <citation type="submission" date="2025-08" db="UniProtKB">
        <authorList>
            <consortium name="RefSeq"/>
        </authorList>
    </citation>
    <scope>IDENTIFICATION</scope>
</reference>
<feature type="region of interest" description="Disordered" evidence="6">
    <location>
        <begin position="55"/>
        <end position="77"/>
    </location>
</feature>
<evidence type="ECO:0000313" key="9">
    <source>
        <dbReference type="RefSeq" id="XP_014670744.1"/>
    </source>
</evidence>
<dbReference type="SMART" id="SM00980">
    <property type="entry name" value="THAP"/>
    <property type="match status" value="1"/>
</dbReference>
<evidence type="ECO:0000256" key="4">
    <source>
        <dbReference type="ARBA" id="ARBA00023125"/>
    </source>
</evidence>
<dbReference type="Proteomes" id="UP000695022">
    <property type="component" value="Unplaced"/>
</dbReference>
<evidence type="ECO:0000256" key="2">
    <source>
        <dbReference type="ARBA" id="ARBA00022771"/>
    </source>
</evidence>
<keyword evidence="2 5" id="KW-0863">Zinc-finger</keyword>
<dbReference type="PANTHER" id="PTHR47696:SF1">
    <property type="entry name" value="THAP DOMAIN-CONTAINING PROTEIN 2"/>
    <property type="match status" value="1"/>
</dbReference>
<dbReference type="Pfam" id="PF05485">
    <property type="entry name" value="THAP"/>
    <property type="match status" value="1"/>
</dbReference>
<name>A0ABM1EEX3_PRICU</name>
<keyword evidence="8" id="KW-1185">Reference proteome</keyword>
<evidence type="ECO:0000256" key="1">
    <source>
        <dbReference type="ARBA" id="ARBA00022723"/>
    </source>
</evidence>
<feature type="domain" description="THAP-type" evidence="7">
    <location>
        <begin position="1"/>
        <end position="43"/>
    </location>
</feature>
<evidence type="ECO:0000256" key="3">
    <source>
        <dbReference type="ARBA" id="ARBA00022833"/>
    </source>
</evidence>
<evidence type="ECO:0000259" key="7">
    <source>
        <dbReference type="PROSITE" id="PS50950"/>
    </source>
</evidence>
<sequence length="288" mass="33107">MRRDHQWAPSPHDTLCSDHFEEKHFDRTGQTTRLRSDAVPTLFNFHRHLLKSVKQRKPPFPRHSAHPQPEQQNDTPNPIIHESLTEGPECDTLAHTCLSTPARPVPQDIARPVPQDIARPVPQDIARSVPQDIARPVPQDITRPVPQDIARPVPQDIARPVQLDIARPVPQEIARPTLTVPKTPTERYNPHPYHTYIHESPRSVKQKLDKMYDQMSTMRNRLKTSHTKSRRLKKRVASLKKVVKTLKAKNLLSERGLEMLEKKCDVPGEIMRRLAKSKDKDSTCLPTR</sequence>
<keyword evidence="4 5" id="KW-0238">DNA-binding</keyword>
<dbReference type="InterPro" id="IPR006612">
    <property type="entry name" value="THAP_Znf"/>
</dbReference>
<evidence type="ECO:0000256" key="6">
    <source>
        <dbReference type="SAM" id="MobiDB-lite"/>
    </source>
</evidence>
<gene>
    <name evidence="9" type="primary">LOC106811581</name>
</gene>
<dbReference type="SUPFAM" id="SSF57716">
    <property type="entry name" value="Glucocorticoid receptor-like (DNA-binding domain)"/>
    <property type="match status" value="1"/>
</dbReference>
<dbReference type="InterPro" id="IPR026521">
    <property type="entry name" value="THAP2"/>
</dbReference>
<dbReference type="PANTHER" id="PTHR47696">
    <property type="entry name" value="THAP DOMAIN-CONTAINING PROTEIN 2"/>
    <property type="match status" value="1"/>
</dbReference>
<accession>A0ABM1EEX3</accession>
<protein>
    <submittedName>
        <fullName evidence="9">Microtubule-associated protein RP/EB family member 1-like</fullName>
    </submittedName>
</protein>
<dbReference type="PROSITE" id="PS50950">
    <property type="entry name" value="ZF_THAP"/>
    <property type="match status" value="1"/>
</dbReference>
<organism evidence="8 9">
    <name type="scientific">Priapulus caudatus</name>
    <name type="common">Priapulid worm</name>
    <dbReference type="NCBI Taxonomy" id="37621"/>
    <lineage>
        <taxon>Eukaryota</taxon>
        <taxon>Metazoa</taxon>
        <taxon>Ecdysozoa</taxon>
        <taxon>Scalidophora</taxon>
        <taxon>Priapulida</taxon>
        <taxon>Priapulimorpha</taxon>
        <taxon>Priapulimorphida</taxon>
        <taxon>Priapulidae</taxon>
        <taxon>Priapulus</taxon>
    </lineage>
</organism>